<sequence>MENKYLFNLSISLNPPFGLCIFRQNSESPSLYSVFMNPSFRHTFTQLATFLTAQGWPTDTYRFTALGENIAIIGCDRGQLYVRLPDDTEAPLARLDRTGTLHINLATLARMLRQHSTDPRALLTALHPDLGTLDLRTHDHGTDALIEGSWQPLVRANELIGATLLRARRPQAA</sequence>
<organism evidence="1 2">
    <name type="scientific">Deinococcus maricopensis (strain DSM 21211 / LMG 22137 / NRRL B-23946 / LB-34)</name>
    <dbReference type="NCBI Taxonomy" id="709986"/>
    <lineage>
        <taxon>Bacteria</taxon>
        <taxon>Thermotogati</taxon>
        <taxon>Deinococcota</taxon>
        <taxon>Deinococci</taxon>
        <taxon>Deinococcales</taxon>
        <taxon>Deinococcaceae</taxon>
        <taxon>Deinococcus</taxon>
    </lineage>
</organism>
<proteinExistence type="predicted"/>
<accession>E8U3S1</accession>
<protein>
    <submittedName>
        <fullName evidence="1">Uncharacterized protein</fullName>
    </submittedName>
</protein>
<reference evidence="1 2" key="1">
    <citation type="journal article" date="2011" name="Stand. Genomic Sci.">
        <title>Complete genome sequence of Deinococcus maricopensis type strain (LB-34).</title>
        <authorList>
            <person name="Pukall R."/>
            <person name="Zeytun A."/>
            <person name="Lucas S."/>
            <person name="Lapidus A."/>
            <person name="Hammon N."/>
            <person name="Deshpande S."/>
            <person name="Nolan M."/>
            <person name="Cheng J.F."/>
            <person name="Pitluck S."/>
            <person name="Liolios K."/>
            <person name="Pagani I."/>
            <person name="Mikhailova N."/>
            <person name="Ivanova N."/>
            <person name="Mavromatis K."/>
            <person name="Pati A."/>
            <person name="Tapia R."/>
            <person name="Han C."/>
            <person name="Goodwin L."/>
            <person name="Chen A."/>
            <person name="Palaniappan K."/>
            <person name="Land M."/>
            <person name="Hauser L."/>
            <person name="Chang Y.J."/>
            <person name="Jeffries C.D."/>
            <person name="Brambilla E.M."/>
            <person name="Rohde M."/>
            <person name="Goker M."/>
            <person name="Detter J.C."/>
            <person name="Woyke T."/>
            <person name="Bristow J."/>
            <person name="Eisen J.A."/>
            <person name="Markowitz V."/>
            <person name="Hugenholtz P."/>
            <person name="Kyrpides N.C."/>
            <person name="Klenk H.P."/>
        </authorList>
    </citation>
    <scope>NUCLEOTIDE SEQUENCE [LARGE SCALE GENOMIC DNA]</scope>
    <source>
        <strain evidence="2">DSM 21211 / LMG 22137 / NRRL B-23946 / LB-34</strain>
    </source>
</reference>
<gene>
    <name evidence="1" type="ordered locus">Deima_3135</name>
</gene>
<evidence type="ECO:0000313" key="1">
    <source>
        <dbReference type="EMBL" id="ADV68764.1"/>
    </source>
</evidence>
<dbReference type="EMBL" id="CP002454">
    <property type="protein sequence ID" value="ADV68764.1"/>
    <property type="molecule type" value="Genomic_DNA"/>
</dbReference>
<keyword evidence="2" id="KW-1185">Reference proteome</keyword>
<dbReference type="KEGG" id="dmr:Deima_3135"/>
<dbReference type="AlphaFoldDB" id="E8U3S1"/>
<name>E8U3S1_DEIML</name>
<dbReference type="HOGENOM" id="CLU_1545101_0_0_0"/>
<dbReference type="STRING" id="709986.Deima_3135"/>
<reference evidence="2" key="2">
    <citation type="submission" date="2011-01" db="EMBL/GenBank/DDBJ databases">
        <title>The complete genome of Deinococcus maricopensis DSM 21211.</title>
        <authorList>
            <consortium name="US DOE Joint Genome Institute (JGI-PGF)"/>
            <person name="Lucas S."/>
            <person name="Copeland A."/>
            <person name="Lapidus A."/>
            <person name="Goodwin L."/>
            <person name="Pitluck S."/>
            <person name="Kyrpides N."/>
            <person name="Mavromatis K."/>
            <person name="Pagani I."/>
            <person name="Ivanova N."/>
            <person name="Ovchinnikova G."/>
            <person name="Zeytun A."/>
            <person name="Detter J.C."/>
            <person name="Han C."/>
            <person name="Land M."/>
            <person name="Hauser L."/>
            <person name="Markowitz V."/>
            <person name="Cheng J.-F."/>
            <person name="Hugenholtz P."/>
            <person name="Woyke T."/>
            <person name="Wu D."/>
            <person name="Pukall R."/>
            <person name="Gehrich-Schroeter G."/>
            <person name="Brambilla E."/>
            <person name="Klenk H.-P."/>
            <person name="Eisen J.A."/>
        </authorList>
    </citation>
    <scope>NUCLEOTIDE SEQUENCE [LARGE SCALE GENOMIC DNA]</scope>
    <source>
        <strain evidence="2">DSM 21211 / LMG 22137 / NRRL B-23946 / LB-34</strain>
    </source>
</reference>
<dbReference type="Proteomes" id="UP000008635">
    <property type="component" value="Chromosome"/>
</dbReference>
<evidence type="ECO:0000313" key="2">
    <source>
        <dbReference type="Proteomes" id="UP000008635"/>
    </source>
</evidence>